<dbReference type="Proteomes" id="UP000216363">
    <property type="component" value="Unassembled WGS sequence"/>
</dbReference>
<evidence type="ECO:0000313" key="4">
    <source>
        <dbReference type="Proteomes" id="UP000216363"/>
    </source>
</evidence>
<name>A0A256GN94_9HYPH</name>
<sequence length="122" mass="12870">MNRSGISACLLAVVAVASAGGVQAKELTTMNEVRDALNACWSPLSDSKNSSVTLRFSFKRDGNLKGPPCASAINVQGDDKTRKAFVIAAIEAVERCTPLKLAPSLAHSISGSVFTMRFHSSD</sequence>
<feature type="chain" id="PRO_5044571376" description="Cell envelope integrity protein TolA" evidence="1">
    <location>
        <begin position="25"/>
        <end position="122"/>
    </location>
</feature>
<protein>
    <recommendedName>
        <fullName evidence="6">Cell envelope integrity protein TolA</fullName>
    </recommendedName>
</protein>
<dbReference type="Proteomes" id="UP000435957">
    <property type="component" value="Unassembled WGS sequence"/>
</dbReference>
<evidence type="ECO:0000256" key="1">
    <source>
        <dbReference type="SAM" id="SignalP"/>
    </source>
</evidence>
<keyword evidence="1" id="KW-0732">Signal</keyword>
<dbReference type="Gene3D" id="3.30.1150.10">
    <property type="match status" value="1"/>
</dbReference>
<evidence type="ECO:0000313" key="2">
    <source>
        <dbReference type="EMBL" id="KAB2703438.1"/>
    </source>
</evidence>
<keyword evidence="5" id="KW-1185">Reference proteome</keyword>
<dbReference type="EMBL" id="NNRN01000049">
    <property type="protein sequence ID" value="OYR28627.1"/>
    <property type="molecule type" value="Genomic_DNA"/>
</dbReference>
<evidence type="ECO:0000313" key="3">
    <source>
        <dbReference type="EMBL" id="OYR28627.1"/>
    </source>
</evidence>
<proteinExistence type="predicted"/>
<dbReference type="EMBL" id="WBWF01000008">
    <property type="protein sequence ID" value="KAB2703438.1"/>
    <property type="molecule type" value="Genomic_DNA"/>
</dbReference>
<evidence type="ECO:0008006" key="6">
    <source>
        <dbReference type="Google" id="ProtNLM"/>
    </source>
</evidence>
<reference evidence="3 4" key="1">
    <citation type="submission" date="2017-07" db="EMBL/GenBank/DDBJ databases">
        <title>Draft genome of Ochrobactrum lupini type strain LUP21.</title>
        <authorList>
            <person name="Krzyzanowska D.M."/>
            <person name="Jafra S."/>
        </authorList>
    </citation>
    <scope>NUCLEOTIDE SEQUENCE [LARGE SCALE GENOMIC DNA]</scope>
    <source>
        <strain evidence="3 4">LUP21</strain>
    </source>
</reference>
<accession>A0A256GN94</accession>
<evidence type="ECO:0000313" key="5">
    <source>
        <dbReference type="Proteomes" id="UP000435957"/>
    </source>
</evidence>
<dbReference type="PIRSF" id="PIRSF034077">
    <property type="entry name" value="UCP034077"/>
    <property type="match status" value="1"/>
</dbReference>
<dbReference type="RefSeq" id="WP_012090767.1">
    <property type="nucleotide sequence ID" value="NZ_JBHEEP010000006.1"/>
</dbReference>
<feature type="signal peptide" evidence="1">
    <location>
        <begin position="1"/>
        <end position="24"/>
    </location>
</feature>
<dbReference type="InterPro" id="IPR014587">
    <property type="entry name" value="UCP034077"/>
</dbReference>
<gene>
    <name evidence="3" type="ORF">CES86_2783</name>
    <name evidence="2" type="ORF">F9L03_13395</name>
</gene>
<organism evidence="3 4">
    <name type="scientific">Brucella lupini</name>
    <dbReference type="NCBI Taxonomy" id="255457"/>
    <lineage>
        <taxon>Bacteria</taxon>
        <taxon>Pseudomonadati</taxon>
        <taxon>Pseudomonadota</taxon>
        <taxon>Alphaproteobacteria</taxon>
        <taxon>Hyphomicrobiales</taxon>
        <taxon>Brucellaceae</taxon>
        <taxon>Brucella/Ochrobactrum group</taxon>
        <taxon>Brucella</taxon>
    </lineage>
</organism>
<reference evidence="2 5" key="2">
    <citation type="submission" date="2019-09" db="EMBL/GenBank/DDBJ databases">
        <title>Taxonomic organization of the family Brucellaceae based on a phylogenomic approach.</title>
        <authorList>
            <person name="Leclercq S."/>
            <person name="Cloeckaert A."/>
            <person name="Zygmunt M.S."/>
        </authorList>
    </citation>
    <scope>NUCLEOTIDE SEQUENCE [LARGE SCALE GENOMIC DNA]</scope>
    <source>
        <strain evidence="2 5">LUP23</strain>
    </source>
</reference>
<comment type="caution">
    <text evidence="3">The sequence shown here is derived from an EMBL/GenBank/DDBJ whole genome shotgun (WGS) entry which is preliminary data.</text>
</comment>
<dbReference type="AlphaFoldDB" id="A0A256GN94"/>